<dbReference type="Gene3D" id="2.60.120.10">
    <property type="entry name" value="Jelly Rolls"/>
    <property type="match status" value="1"/>
</dbReference>
<dbReference type="RefSeq" id="WP_335422898.1">
    <property type="nucleotide sequence ID" value="NZ_JBALHR010000005.1"/>
</dbReference>
<keyword evidence="2" id="KW-1185">Reference proteome</keyword>
<evidence type="ECO:0000313" key="2">
    <source>
        <dbReference type="Proteomes" id="UP001431963"/>
    </source>
</evidence>
<dbReference type="Pfam" id="PF16867">
    <property type="entry name" value="DMSP_lyase"/>
    <property type="match status" value="1"/>
</dbReference>
<protein>
    <submittedName>
        <fullName evidence="1">Dimethylsulfonioproprionate lyase family protein</fullName>
    </submittedName>
</protein>
<dbReference type="Proteomes" id="UP001431963">
    <property type="component" value="Unassembled WGS sequence"/>
</dbReference>
<sequence>MNDPAQYINAPLGQPGSGRVRYGAAMALYRAGRMTADMLEVYRVASAHDARDPLAVLRERGLPLPEISMTQSPVARLYASARDYLLTLDHPGSAEVRAGLSPDPGAERAMPSRQNAVVAHWLQPALALVAKDQPELAAALGGASGHLEWITYDAYPRDQIGEAFAMGHAYAAIRGGDAPFAATEFELGVFLIAPGVLYRDHRHAAPELYAPLTGPHGWRFGVDRPLIVKPAHQPVWNPPHQPHLTKVGSVPFLCLFVWTKDVNEEAVVIPAADWAALEAITLA</sequence>
<evidence type="ECO:0000313" key="1">
    <source>
        <dbReference type="EMBL" id="MEH7828709.1"/>
    </source>
</evidence>
<accession>A0ABU8BVI8</accession>
<organism evidence="1 2">
    <name type="scientific">Gemmobacter denitrificans</name>
    <dbReference type="NCBI Taxonomy" id="3123040"/>
    <lineage>
        <taxon>Bacteria</taxon>
        <taxon>Pseudomonadati</taxon>
        <taxon>Pseudomonadota</taxon>
        <taxon>Alphaproteobacteria</taxon>
        <taxon>Rhodobacterales</taxon>
        <taxon>Paracoccaceae</taxon>
        <taxon>Gemmobacter</taxon>
    </lineage>
</organism>
<dbReference type="EMBL" id="JBALHR010000005">
    <property type="protein sequence ID" value="MEH7828709.1"/>
    <property type="molecule type" value="Genomic_DNA"/>
</dbReference>
<dbReference type="SUPFAM" id="SSF51182">
    <property type="entry name" value="RmlC-like cupins"/>
    <property type="match status" value="1"/>
</dbReference>
<reference evidence="1" key="1">
    <citation type="submission" date="2024-02" db="EMBL/GenBank/DDBJ databases">
        <title>Genome sequences of strain Gemmobacter sp. JM10B15.</title>
        <authorList>
            <person name="Zhang M."/>
        </authorList>
    </citation>
    <scope>NUCLEOTIDE SEQUENCE</scope>
    <source>
        <strain evidence="1">JM10B15</strain>
    </source>
</reference>
<keyword evidence="1" id="KW-0456">Lyase</keyword>
<comment type="caution">
    <text evidence="1">The sequence shown here is derived from an EMBL/GenBank/DDBJ whole genome shotgun (WGS) entry which is preliminary data.</text>
</comment>
<dbReference type="GO" id="GO:0016829">
    <property type="term" value="F:lyase activity"/>
    <property type="evidence" value="ECO:0007669"/>
    <property type="project" value="UniProtKB-KW"/>
</dbReference>
<gene>
    <name evidence="1" type="ORF">V6590_11145</name>
</gene>
<name>A0ABU8BVI8_9RHOB</name>
<dbReference type="InterPro" id="IPR031723">
    <property type="entry name" value="DMSP_lyase"/>
</dbReference>
<proteinExistence type="predicted"/>
<dbReference type="InterPro" id="IPR014710">
    <property type="entry name" value="RmlC-like_jellyroll"/>
</dbReference>
<dbReference type="InterPro" id="IPR011051">
    <property type="entry name" value="RmlC_Cupin_sf"/>
</dbReference>